<dbReference type="Proteomes" id="UP000824082">
    <property type="component" value="Unassembled WGS sequence"/>
</dbReference>
<feature type="region of interest" description="Disordered" evidence="1">
    <location>
        <begin position="36"/>
        <end position="56"/>
    </location>
</feature>
<gene>
    <name evidence="2" type="ORF">IAD19_01365</name>
</gene>
<evidence type="ECO:0000313" key="2">
    <source>
        <dbReference type="EMBL" id="HIU41183.1"/>
    </source>
</evidence>
<accession>A0A9D1IPL1</accession>
<proteinExistence type="predicted"/>
<dbReference type="AlphaFoldDB" id="A0A9D1IPL1"/>
<evidence type="ECO:0000313" key="3">
    <source>
        <dbReference type="Proteomes" id="UP000824082"/>
    </source>
</evidence>
<organism evidence="2 3">
    <name type="scientific">Candidatus Egerieicola faecale</name>
    <dbReference type="NCBI Taxonomy" id="2840774"/>
    <lineage>
        <taxon>Bacteria</taxon>
        <taxon>Bacillati</taxon>
        <taxon>Bacillota</taxon>
        <taxon>Clostridia</taxon>
        <taxon>Eubacteriales</taxon>
        <taxon>Oscillospiraceae</taxon>
        <taxon>Oscillospiraceae incertae sedis</taxon>
        <taxon>Candidatus Egerieicola</taxon>
    </lineage>
</organism>
<evidence type="ECO:0000256" key="1">
    <source>
        <dbReference type="SAM" id="MobiDB-lite"/>
    </source>
</evidence>
<sequence>MFHSREKRIFAILLSFFLGLAVLNFSACSDTPQETVSQTSSVSENPTLSAASETVSSNLETQPPQFTIATLSLGENLSVDYPQISASDYDEVNSFLRQTVEEVVQTDLSEQASEVSADLAGEVTYWDGRILCFVLEGMWNVSSAAHPTALWIPILMDLESRSLVSLADLLPLETSFFTSFRQAYQEQIVLGLEERLQTDLSQEADTLQQLLVDSTDEVIRRDLSQTALESGRTFHGFLTESGVGISVALPHALGDHFEVYVVEEP</sequence>
<name>A0A9D1IPL1_9FIRM</name>
<comment type="caution">
    <text evidence="2">The sequence shown here is derived from an EMBL/GenBank/DDBJ whole genome shotgun (WGS) entry which is preliminary data.</text>
</comment>
<reference evidence="2" key="1">
    <citation type="submission" date="2020-10" db="EMBL/GenBank/DDBJ databases">
        <authorList>
            <person name="Gilroy R."/>
        </authorList>
    </citation>
    <scope>NUCLEOTIDE SEQUENCE</scope>
    <source>
        <strain evidence="2">4509</strain>
    </source>
</reference>
<protein>
    <submittedName>
        <fullName evidence="2">Uncharacterized protein</fullName>
    </submittedName>
</protein>
<dbReference type="EMBL" id="DVMX01000023">
    <property type="protein sequence ID" value="HIU41183.1"/>
    <property type="molecule type" value="Genomic_DNA"/>
</dbReference>
<reference evidence="2" key="2">
    <citation type="journal article" date="2021" name="PeerJ">
        <title>Extensive microbial diversity within the chicken gut microbiome revealed by metagenomics and culture.</title>
        <authorList>
            <person name="Gilroy R."/>
            <person name="Ravi A."/>
            <person name="Getino M."/>
            <person name="Pursley I."/>
            <person name="Horton D.L."/>
            <person name="Alikhan N.F."/>
            <person name="Baker D."/>
            <person name="Gharbi K."/>
            <person name="Hall N."/>
            <person name="Watson M."/>
            <person name="Adriaenssens E.M."/>
            <person name="Foster-Nyarko E."/>
            <person name="Jarju S."/>
            <person name="Secka A."/>
            <person name="Antonio M."/>
            <person name="Oren A."/>
            <person name="Chaudhuri R.R."/>
            <person name="La Ragione R."/>
            <person name="Hildebrand F."/>
            <person name="Pallen M.J."/>
        </authorList>
    </citation>
    <scope>NUCLEOTIDE SEQUENCE</scope>
    <source>
        <strain evidence="2">4509</strain>
    </source>
</reference>